<keyword evidence="4" id="KW-0547">Nucleotide-binding</keyword>
<dbReference type="SUPFAM" id="SSF52540">
    <property type="entry name" value="P-loop containing nucleoside triphosphate hydrolases"/>
    <property type="match status" value="1"/>
</dbReference>
<dbReference type="GO" id="GO:0005739">
    <property type="term" value="C:mitochondrion"/>
    <property type="evidence" value="ECO:0007669"/>
    <property type="project" value="TreeGrafter"/>
</dbReference>
<dbReference type="InterPro" id="IPR039657">
    <property type="entry name" value="Dimethylallyltransferase"/>
</dbReference>
<dbReference type="Gene3D" id="3.40.50.300">
    <property type="entry name" value="P-loop containing nucleotide triphosphate hydrolases"/>
    <property type="match status" value="1"/>
</dbReference>
<dbReference type="GO" id="GO:0006400">
    <property type="term" value="P:tRNA modification"/>
    <property type="evidence" value="ECO:0007669"/>
    <property type="project" value="TreeGrafter"/>
</dbReference>
<name>A0A835LL71_9MAGN</name>
<evidence type="ECO:0000313" key="6">
    <source>
        <dbReference type="EMBL" id="KAF9591371.1"/>
    </source>
</evidence>
<comment type="caution">
    <text evidence="6">The sequence shown here is derived from an EMBL/GenBank/DDBJ whole genome shotgun (WGS) entry which is preliminary data.</text>
</comment>
<dbReference type="Gene3D" id="1.10.287.890">
    <property type="entry name" value="Crystal structure of tRNA isopentenylpyrophosphate transferase (bh2366) domain"/>
    <property type="match status" value="1"/>
</dbReference>
<dbReference type="AlphaFoldDB" id="A0A835LL71"/>
<dbReference type="Proteomes" id="UP000631114">
    <property type="component" value="Unassembled WGS sequence"/>
</dbReference>
<keyword evidence="2" id="KW-0808">Transferase</keyword>
<organism evidence="6 7">
    <name type="scientific">Coptis chinensis</name>
    <dbReference type="NCBI Taxonomy" id="261450"/>
    <lineage>
        <taxon>Eukaryota</taxon>
        <taxon>Viridiplantae</taxon>
        <taxon>Streptophyta</taxon>
        <taxon>Embryophyta</taxon>
        <taxon>Tracheophyta</taxon>
        <taxon>Spermatophyta</taxon>
        <taxon>Magnoliopsida</taxon>
        <taxon>Ranunculales</taxon>
        <taxon>Ranunculaceae</taxon>
        <taxon>Coptidoideae</taxon>
        <taxon>Coptis</taxon>
    </lineage>
</organism>
<dbReference type="GO" id="GO:0005524">
    <property type="term" value="F:ATP binding"/>
    <property type="evidence" value="ECO:0007669"/>
    <property type="project" value="UniProtKB-KW"/>
</dbReference>
<dbReference type="GO" id="GO:0009691">
    <property type="term" value="P:cytokinin biosynthetic process"/>
    <property type="evidence" value="ECO:0007669"/>
    <property type="project" value="UniProtKB-KW"/>
</dbReference>
<keyword evidence="3" id="KW-0203">Cytokinin biosynthesis</keyword>
<accession>A0A835LL71</accession>
<dbReference type="OrthoDB" id="775260at2759"/>
<proteinExistence type="inferred from homology"/>
<dbReference type="PANTHER" id="PTHR11088:SF86">
    <property type="entry name" value="ADENYLATE ISOPENTENYLTRANSFERASE 4-RELATED"/>
    <property type="match status" value="1"/>
</dbReference>
<dbReference type="PANTHER" id="PTHR11088">
    <property type="entry name" value="TRNA DIMETHYLALLYLTRANSFERASE"/>
    <property type="match status" value="1"/>
</dbReference>
<evidence type="ECO:0000256" key="1">
    <source>
        <dbReference type="ARBA" id="ARBA00005842"/>
    </source>
</evidence>
<dbReference type="EMBL" id="JADFTS010000008">
    <property type="protein sequence ID" value="KAF9591371.1"/>
    <property type="molecule type" value="Genomic_DNA"/>
</dbReference>
<reference evidence="6 7" key="1">
    <citation type="submission" date="2020-10" db="EMBL/GenBank/DDBJ databases">
        <title>The Coptis chinensis genome and diversification of protoberbering-type alkaloids.</title>
        <authorList>
            <person name="Wang B."/>
            <person name="Shu S."/>
            <person name="Song C."/>
            <person name="Liu Y."/>
        </authorList>
    </citation>
    <scope>NUCLEOTIDE SEQUENCE [LARGE SCALE GENOMIC DNA]</scope>
    <source>
        <strain evidence="6">HL-2020</strain>
        <tissue evidence="6">Leaf</tissue>
    </source>
</reference>
<evidence type="ECO:0000256" key="5">
    <source>
        <dbReference type="ARBA" id="ARBA00022840"/>
    </source>
</evidence>
<comment type="similarity">
    <text evidence="1">Belongs to the IPP transferase family.</text>
</comment>
<keyword evidence="5" id="KW-0067">ATP-binding</keyword>
<gene>
    <name evidence="6" type="ORF">IFM89_004056</name>
</gene>
<dbReference type="InterPro" id="IPR027417">
    <property type="entry name" value="P-loop_NTPase"/>
</dbReference>
<evidence type="ECO:0000256" key="3">
    <source>
        <dbReference type="ARBA" id="ARBA00022712"/>
    </source>
</evidence>
<evidence type="ECO:0008006" key="8">
    <source>
        <dbReference type="Google" id="ProtNLM"/>
    </source>
</evidence>
<sequence>MENQSVKIHPQKDKIIIIMGATGTGKSRLSIDLATRFFPSEIINSDKIQLYRGLDITTNKIPFQDRLGVPHHLLGEFDSELGELTPLEYRSIASSTIDEILSRNKTPVIAGGSNSLIHALVSDRYDPDSDVFDEDDIEPLLLSANKLRYDCCFLWVDVALPVLYEYLLRRVDDMFDAGMLDELSEWFESETELGSLGERVGIKKAIGLPEFEEYFRGVGGNDSNDTMDTQIKMDLAIEAIKFNTCQLAKRQIGKIQRLRSAGWDLRRLNATEAFRAVLLSDSGMSSEAWEKKVVEPSVKIVKRFLEE</sequence>
<protein>
    <recommendedName>
        <fullName evidence="8">Adenylate isopentenyltransferase</fullName>
    </recommendedName>
</protein>
<dbReference type="GO" id="GO:0052381">
    <property type="term" value="F:tRNA dimethylallyltransferase activity"/>
    <property type="evidence" value="ECO:0007669"/>
    <property type="project" value="TreeGrafter"/>
</dbReference>
<evidence type="ECO:0000313" key="7">
    <source>
        <dbReference type="Proteomes" id="UP000631114"/>
    </source>
</evidence>
<evidence type="ECO:0000256" key="4">
    <source>
        <dbReference type="ARBA" id="ARBA00022741"/>
    </source>
</evidence>
<dbReference type="Pfam" id="PF01715">
    <property type="entry name" value="IPPT"/>
    <property type="match status" value="2"/>
</dbReference>
<keyword evidence="7" id="KW-1185">Reference proteome</keyword>
<evidence type="ECO:0000256" key="2">
    <source>
        <dbReference type="ARBA" id="ARBA00022679"/>
    </source>
</evidence>